<evidence type="ECO:0000259" key="13">
    <source>
        <dbReference type="PROSITE" id="PS50032"/>
    </source>
</evidence>
<dbReference type="GO" id="GO:0106310">
    <property type="term" value="F:protein serine kinase activity"/>
    <property type="evidence" value="ECO:0007669"/>
    <property type="project" value="RHEA"/>
</dbReference>
<name>A0A0C3FU68_PILCF</name>
<feature type="region of interest" description="Disordered" evidence="11">
    <location>
        <begin position="1"/>
        <end position="139"/>
    </location>
</feature>
<dbReference type="SUPFAM" id="SSF56112">
    <property type="entry name" value="Protein kinase-like (PK-like)"/>
    <property type="match status" value="1"/>
</dbReference>
<feature type="compositionally biased region" description="Basic and acidic residues" evidence="11">
    <location>
        <begin position="113"/>
        <end position="124"/>
    </location>
</feature>
<proteinExistence type="inferred from homology"/>
<dbReference type="SMART" id="SM00220">
    <property type="entry name" value="S_TKc"/>
    <property type="match status" value="1"/>
</dbReference>
<dbReference type="InterPro" id="IPR000719">
    <property type="entry name" value="Prot_kinase_dom"/>
</dbReference>
<feature type="binding site" evidence="10">
    <location>
        <position position="171"/>
    </location>
    <ligand>
        <name>ATP</name>
        <dbReference type="ChEBI" id="CHEBI:30616"/>
    </ligand>
</feature>
<dbReference type="InterPro" id="IPR001772">
    <property type="entry name" value="KA1_dom"/>
</dbReference>
<keyword evidence="15" id="KW-1185">Reference proteome</keyword>
<dbReference type="PROSITE" id="PS00108">
    <property type="entry name" value="PROTEIN_KINASE_ST"/>
    <property type="match status" value="1"/>
</dbReference>
<feature type="compositionally biased region" description="Polar residues" evidence="11">
    <location>
        <begin position="1050"/>
        <end position="1061"/>
    </location>
</feature>
<feature type="compositionally biased region" description="Basic and acidic residues" evidence="11">
    <location>
        <begin position="840"/>
        <end position="865"/>
    </location>
</feature>
<dbReference type="SUPFAM" id="SSF103243">
    <property type="entry name" value="KA1-like"/>
    <property type="match status" value="1"/>
</dbReference>
<evidence type="ECO:0000256" key="3">
    <source>
        <dbReference type="ARBA" id="ARBA00022527"/>
    </source>
</evidence>
<feature type="compositionally biased region" description="Polar residues" evidence="11">
    <location>
        <begin position="866"/>
        <end position="879"/>
    </location>
</feature>
<evidence type="ECO:0000259" key="12">
    <source>
        <dbReference type="PROSITE" id="PS50011"/>
    </source>
</evidence>
<evidence type="ECO:0000256" key="5">
    <source>
        <dbReference type="ARBA" id="ARBA00022741"/>
    </source>
</evidence>
<feature type="compositionally biased region" description="Low complexity" evidence="11">
    <location>
        <begin position="102"/>
        <end position="112"/>
    </location>
</feature>
<dbReference type="GO" id="GO:0004674">
    <property type="term" value="F:protein serine/threonine kinase activity"/>
    <property type="evidence" value="ECO:0007669"/>
    <property type="project" value="UniProtKB-KW"/>
</dbReference>
<organism evidence="14 15">
    <name type="scientific">Piloderma croceum (strain F 1598)</name>
    <dbReference type="NCBI Taxonomy" id="765440"/>
    <lineage>
        <taxon>Eukaryota</taxon>
        <taxon>Fungi</taxon>
        <taxon>Dikarya</taxon>
        <taxon>Basidiomycota</taxon>
        <taxon>Agaricomycotina</taxon>
        <taxon>Agaricomycetes</taxon>
        <taxon>Agaricomycetidae</taxon>
        <taxon>Atheliales</taxon>
        <taxon>Atheliaceae</taxon>
        <taxon>Piloderma</taxon>
    </lineage>
</organism>
<evidence type="ECO:0000313" key="15">
    <source>
        <dbReference type="Proteomes" id="UP000054166"/>
    </source>
</evidence>
<dbReference type="GO" id="GO:0000226">
    <property type="term" value="P:microtubule cytoskeleton organization"/>
    <property type="evidence" value="ECO:0007669"/>
    <property type="project" value="TreeGrafter"/>
</dbReference>
<feature type="compositionally biased region" description="Low complexity" evidence="11">
    <location>
        <begin position="613"/>
        <end position="628"/>
    </location>
</feature>
<dbReference type="OrthoDB" id="193931at2759"/>
<evidence type="ECO:0000256" key="2">
    <source>
        <dbReference type="ARBA" id="ARBA00012513"/>
    </source>
</evidence>
<evidence type="ECO:0000256" key="6">
    <source>
        <dbReference type="ARBA" id="ARBA00022777"/>
    </source>
</evidence>
<dbReference type="Pfam" id="PF00069">
    <property type="entry name" value="Pkinase"/>
    <property type="match status" value="1"/>
</dbReference>
<feature type="compositionally biased region" description="Low complexity" evidence="11">
    <location>
        <begin position="39"/>
        <end position="55"/>
    </location>
</feature>
<dbReference type="InterPro" id="IPR008271">
    <property type="entry name" value="Ser/Thr_kinase_AS"/>
</dbReference>
<keyword evidence="4" id="KW-0808">Transferase</keyword>
<keyword evidence="6" id="KW-0418">Kinase</keyword>
<dbReference type="Pfam" id="PF02149">
    <property type="entry name" value="KA1"/>
    <property type="match status" value="1"/>
</dbReference>
<dbReference type="STRING" id="765440.A0A0C3FU68"/>
<keyword evidence="3" id="KW-0723">Serine/threonine-protein kinase</keyword>
<dbReference type="FunFam" id="1.10.510.10:FF:000792">
    <property type="entry name" value="Non-specific serine/threonine protein kinase"/>
    <property type="match status" value="1"/>
</dbReference>
<dbReference type="Gene3D" id="3.30.310.80">
    <property type="entry name" value="Kinase associated domain 1, KA1"/>
    <property type="match status" value="2"/>
</dbReference>
<dbReference type="Proteomes" id="UP000054166">
    <property type="component" value="Unassembled WGS sequence"/>
</dbReference>
<feature type="compositionally biased region" description="Low complexity" evidence="11">
    <location>
        <begin position="671"/>
        <end position="682"/>
    </location>
</feature>
<dbReference type="PANTHER" id="PTHR24346:SF82">
    <property type="entry name" value="KP78A-RELATED"/>
    <property type="match status" value="1"/>
</dbReference>
<dbReference type="AlphaFoldDB" id="A0A0C3FU68"/>
<dbReference type="EC" id="2.7.11.1" evidence="2"/>
<evidence type="ECO:0000256" key="9">
    <source>
        <dbReference type="ARBA" id="ARBA00048679"/>
    </source>
</evidence>
<dbReference type="InterPro" id="IPR017441">
    <property type="entry name" value="Protein_kinase_ATP_BS"/>
</dbReference>
<feature type="compositionally biased region" description="Low complexity" evidence="11">
    <location>
        <begin position="1099"/>
        <end position="1122"/>
    </location>
</feature>
<feature type="domain" description="Protein kinase" evidence="12">
    <location>
        <begin position="142"/>
        <end position="412"/>
    </location>
</feature>
<feature type="region of interest" description="Disordered" evidence="11">
    <location>
        <begin position="824"/>
        <end position="882"/>
    </location>
</feature>
<evidence type="ECO:0000313" key="14">
    <source>
        <dbReference type="EMBL" id="KIM87920.1"/>
    </source>
</evidence>
<dbReference type="InterPro" id="IPR028375">
    <property type="entry name" value="KA1/Ssp2_C"/>
</dbReference>
<accession>A0A0C3FU68</accession>
<feature type="region of interest" description="Disordered" evidence="11">
    <location>
        <begin position="535"/>
        <end position="559"/>
    </location>
</feature>
<dbReference type="PROSITE" id="PS50032">
    <property type="entry name" value="KA1"/>
    <property type="match status" value="1"/>
</dbReference>
<feature type="domain" description="KA1" evidence="13">
    <location>
        <begin position="1197"/>
        <end position="1246"/>
    </location>
</feature>
<dbReference type="InParanoid" id="A0A0C3FU68"/>
<evidence type="ECO:0000256" key="1">
    <source>
        <dbReference type="ARBA" id="ARBA00010791"/>
    </source>
</evidence>
<feature type="region of interest" description="Disordered" evidence="11">
    <location>
        <begin position="499"/>
        <end position="519"/>
    </location>
</feature>
<feature type="compositionally biased region" description="Low complexity" evidence="11">
    <location>
        <begin position="544"/>
        <end position="555"/>
    </location>
</feature>
<keyword evidence="7 10" id="KW-0067">ATP-binding</keyword>
<feature type="region of interest" description="Disordered" evidence="11">
    <location>
        <begin position="1032"/>
        <end position="1188"/>
    </location>
</feature>
<evidence type="ECO:0000256" key="11">
    <source>
        <dbReference type="SAM" id="MobiDB-lite"/>
    </source>
</evidence>
<dbReference type="Gene3D" id="1.10.510.10">
    <property type="entry name" value="Transferase(Phosphotransferase) domain 1"/>
    <property type="match status" value="1"/>
</dbReference>
<dbReference type="CDD" id="cd14077">
    <property type="entry name" value="STKc_Kin1_2"/>
    <property type="match status" value="1"/>
</dbReference>
<comment type="similarity">
    <text evidence="1">Belongs to the protein kinase superfamily. CAMK Ser/Thr protein kinase family. NIM1 subfamily.</text>
</comment>
<feature type="compositionally biased region" description="Basic and acidic residues" evidence="11">
    <location>
        <begin position="1077"/>
        <end position="1095"/>
    </location>
</feature>
<dbReference type="GO" id="GO:0005524">
    <property type="term" value="F:ATP binding"/>
    <property type="evidence" value="ECO:0007669"/>
    <property type="project" value="UniProtKB-UniRule"/>
</dbReference>
<evidence type="ECO:0000256" key="10">
    <source>
        <dbReference type="PROSITE-ProRule" id="PRU10141"/>
    </source>
</evidence>
<evidence type="ECO:0000256" key="4">
    <source>
        <dbReference type="ARBA" id="ARBA00022679"/>
    </source>
</evidence>
<feature type="compositionally biased region" description="Low complexity" evidence="11">
    <location>
        <begin position="1169"/>
        <end position="1179"/>
    </location>
</feature>
<evidence type="ECO:0000256" key="8">
    <source>
        <dbReference type="ARBA" id="ARBA00047899"/>
    </source>
</evidence>
<reference evidence="15" key="2">
    <citation type="submission" date="2015-01" db="EMBL/GenBank/DDBJ databases">
        <title>Evolutionary Origins and Diversification of the Mycorrhizal Mutualists.</title>
        <authorList>
            <consortium name="DOE Joint Genome Institute"/>
            <consortium name="Mycorrhizal Genomics Consortium"/>
            <person name="Kohler A."/>
            <person name="Kuo A."/>
            <person name="Nagy L.G."/>
            <person name="Floudas D."/>
            <person name="Copeland A."/>
            <person name="Barry K.W."/>
            <person name="Cichocki N."/>
            <person name="Veneault-Fourrey C."/>
            <person name="LaButti K."/>
            <person name="Lindquist E.A."/>
            <person name="Lipzen A."/>
            <person name="Lundell T."/>
            <person name="Morin E."/>
            <person name="Murat C."/>
            <person name="Riley R."/>
            <person name="Ohm R."/>
            <person name="Sun H."/>
            <person name="Tunlid A."/>
            <person name="Henrissat B."/>
            <person name="Grigoriev I.V."/>
            <person name="Hibbett D.S."/>
            <person name="Martin F."/>
        </authorList>
    </citation>
    <scope>NUCLEOTIDE SEQUENCE [LARGE SCALE GENOMIC DNA]</scope>
    <source>
        <strain evidence="15">F 1598</strain>
    </source>
</reference>
<comment type="catalytic activity">
    <reaction evidence="9">
        <text>L-seryl-[protein] + ATP = O-phospho-L-seryl-[protein] + ADP + H(+)</text>
        <dbReference type="Rhea" id="RHEA:17989"/>
        <dbReference type="Rhea" id="RHEA-COMP:9863"/>
        <dbReference type="Rhea" id="RHEA-COMP:11604"/>
        <dbReference type="ChEBI" id="CHEBI:15378"/>
        <dbReference type="ChEBI" id="CHEBI:29999"/>
        <dbReference type="ChEBI" id="CHEBI:30616"/>
        <dbReference type="ChEBI" id="CHEBI:83421"/>
        <dbReference type="ChEBI" id="CHEBI:456216"/>
        <dbReference type="EC" id="2.7.11.1"/>
    </reaction>
</comment>
<dbReference type="PROSITE" id="PS50011">
    <property type="entry name" value="PROTEIN_KINASE_DOM"/>
    <property type="match status" value="1"/>
</dbReference>
<protein>
    <recommendedName>
        <fullName evidence="2">non-specific serine/threonine protein kinase</fullName>
        <ecNumber evidence="2">2.7.11.1</ecNumber>
    </recommendedName>
</protein>
<dbReference type="EMBL" id="KN832978">
    <property type="protein sequence ID" value="KIM87920.1"/>
    <property type="molecule type" value="Genomic_DNA"/>
</dbReference>
<feature type="compositionally biased region" description="Polar residues" evidence="11">
    <location>
        <begin position="1130"/>
        <end position="1156"/>
    </location>
</feature>
<comment type="catalytic activity">
    <reaction evidence="8">
        <text>L-threonyl-[protein] + ATP = O-phospho-L-threonyl-[protein] + ADP + H(+)</text>
        <dbReference type="Rhea" id="RHEA:46608"/>
        <dbReference type="Rhea" id="RHEA-COMP:11060"/>
        <dbReference type="Rhea" id="RHEA-COMP:11605"/>
        <dbReference type="ChEBI" id="CHEBI:15378"/>
        <dbReference type="ChEBI" id="CHEBI:30013"/>
        <dbReference type="ChEBI" id="CHEBI:30616"/>
        <dbReference type="ChEBI" id="CHEBI:61977"/>
        <dbReference type="ChEBI" id="CHEBI:456216"/>
        <dbReference type="EC" id="2.7.11.1"/>
    </reaction>
</comment>
<keyword evidence="5 10" id="KW-0547">Nucleotide-binding</keyword>
<feature type="region of interest" description="Disordered" evidence="11">
    <location>
        <begin position="612"/>
        <end position="738"/>
    </location>
</feature>
<gene>
    <name evidence="14" type="ORF">PILCRDRAFT_85719</name>
</gene>
<reference evidence="14 15" key="1">
    <citation type="submission" date="2014-04" db="EMBL/GenBank/DDBJ databases">
        <authorList>
            <consortium name="DOE Joint Genome Institute"/>
            <person name="Kuo A."/>
            <person name="Tarkka M."/>
            <person name="Buscot F."/>
            <person name="Kohler A."/>
            <person name="Nagy L.G."/>
            <person name="Floudas D."/>
            <person name="Copeland A."/>
            <person name="Barry K.W."/>
            <person name="Cichocki N."/>
            <person name="Veneault-Fourrey C."/>
            <person name="LaButti K."/>
            <person name="Lindquist E.A."/>
            <person name="Lipzen A."/>
            <person name="Lundell T."/>
            <person name="Morin E."/>
            <person name="Murat C."/>
            <person name="Sun H."/>
            <person name="Tunlid A."/>
            <person name="Henrissat B."/>
            <person name="Grigoriev I.V."/>
            <person name="Hibbett D.S."/>
            <person name="Martin F."/>
            <person name="Nordberg H.P."/>
            <person name="Cantor M.N."/>
            <person name="Hua S.X."/>
        </authorList>
    </citation>
    <scope>NUCLEOTIDE SEQUENCE [LARGE SCALE GENOMIC DNA]</scope>
    <source>
        <strain evidence="14 15">F 1598</strain>
    </source>
</reference>
<dbReference type="PANTHER" id="PTHR24346">
    <property type="entry name" value="MAP/MICROTUBULE AFFINITY-REGULATING KINASE"/>
    <property type="match status" value="1"/>
</dbReference>
<dbReference type="PROSITE" id="PS00107">
    <property type="entry name" value="PROTEIN_KINASE_ATP"/>
    <property type="match status" value="1"/>
</dbReference>
<evidence type="ECO:0000256" key="7">
    <source>
        <dbReference type="ARBA" id="ARBA00022840"/>
    </source>
</evidence>
<dbReference type="GO" id="GO:0005737">
    <property type="term" value="C:cytoplasm"/>
    <property type="evidence" value="ECO:0007669"/>
    <property type="project" value="TreeGrafter"/>
</dbReference>
<dbReference type="GO" id="GO:0035556">
    <property type="term" value="P:intracellular signal transduction"/>
    <property type="evidence" value="ECO:0007669"/>
    <property type="project" value="TreeGrafter"/>
</dbReference>
<sequence length="1246" mass="135299">MTTYPPPHLNQVPEEASGATTPSHGGTVIGGHEFDLPIGQLQQQQRSSGSTTPTTPSTPHPPRSAQLPTAARDQLQPLSPATPRSGLNNRPRPVSMPPQTFSASPAAASNGSADKERPAEEPKQRHASTTKSRGSNRILGDYTLSRTLGAGSMGKVKLATHNVTGEKLAVKILPRVYPSTTNGIGLTPEAVAKQASKDASKEIRTLREAALSMLLHHPYICGMREMIVHQHHYYMVFEYVNGGQMLDYIISHGRLRERVARKFARQIGSALDYCHRNSVVHRDLKIENILISQTGNIKIIDFGLSNLYDPMSHLSTFCGSLYFAAPELLNAKVYTGPEVDVWSFGVVLYVLVCGKVPFDDQSMPALHAKIKRGLVEYPVWLSADCKHLLSRMLVTNPAARAQLPEVLSHPWMVRGFPGPPDSHLIHREPLRTDELDRQVIRGMKGFEFGSEDDIERRLIQVLDSDAYVRAVQAWERKRDGGRNGHSRWGAGESVSNSSLALSFDGNHKDAPSSPTVKQKSRRFSGFDFYRRKLFSPASSPPNSPLSGNSPPNSQSHLNNLAFGDANREFIDPTRGFHPLISMYYLAREKLERDRVYGPGLFASSQLSIQDNVPAAEPTPTDASAPPSSYIKPPQLTPLKKDYPNAKVDYGMALPHLPAPETSHQSGMSYDASPTTPSPTTASHPQPRARDAGLPTPKQADVAAGGTLPITSAKTSLPRAPPASTHRRSHSLSQRPTVLSGRLGSMFGEKDVVDEHGALANEPPRTAGPELSAFAEKMHSQNRPSNDGLSAPMGAGATLVRKFGSLLGGRSGDDSKRHGVMKRATILGGLANSPRPSADAENEKRKSTEHVDEVGKPGDKTKEESPTTKTLSHSQSQQPIGTVHRRAATILDPHGRAVRHERRSSTGGALLAATGGTIGRHRRPSTGFGVSARPMGGMFGRTEEEEETKDLDQNDPEGAIVDGETYGQEGDRHTSEKDFKPVFLKGLFSVATTSTKSPPVIKADIKRVLDRMQVQYRETKGGFECIHLPSIDVTSVHEPPSTPSRGHRKQGSSGSNVATTPRRSIVKKTSKLSFGLGSRDRPRTADKDKEKDKELPGRPSGTTTLATSPSSGSSSFFNVSSHTHPVLADATRSTDLNGATTAASPTEESPSRTQTPVKSKILPPIPRDFAANTPRATSPAPSTPLPTGEVDRDMFETISANTLAVRFEINIVKVPWLPLHGIQFRRASGDGWQYQMLARRVLTELKL</sequence>
<dbReference type="InterPro" id="IPR011009">
    <property type="entry name" value="Kinase-like_dom_sf"/>
</dbReference>
<dbReference type="FunCoup" id="A0A0C3FU68">
    <property type="interactions" value="133"/>
</dbReference>
<dbReference type="HOGENOM" id="CLU_002664_0_2_1"/>